<comment type="caution">
    <text evidence="1">The sequence shown here is derived from an EMBL/GenBank/DDBJ whole genome shotgun (WGS) entry which is preliminary data.</text>
</comment>
<dbReference type="EMBL" id="AZAC01000078">
    <property type="protein sequence ID" value="KIX10991.1"/>
    <property type="molecule type" value="Genomic_DNA"/>
</dbReference>
<dbReference type="OrthoDB" id="5416105at2"/>
<evidence type="ECO:0000313" key="1">
    <source>
        <dbReference type="EMBL" id="KIX10991.1"/>
    </source>
</evidence>
<organism evidence="1 2">
    <name type="scientific">Dethiosulfatarculus sandiegensis</name>
    <dbReference type="NCBI Taxonomy" id="1429043"/>
    <lineage>
        <taxon>Bacteria</taxon>
        <taxon>Pseudomonadati</taxon>
        <taxon>Thermodesulfobacteriota</taxon>
        <taxon>Desulfarculia</taxon>
        <taxon>Desulfarculales</taxon>
        <taxon>Desulfarculaceae</taxon>
        <taxon>Dethiosulfatarculus</taxon>
    </lineage>
</organism>
<name>A0A0D2J5M5_9BACT</name>
<proteinExistence type="predicted"/>
<dbReference type="STRING" id="1429043.X474_26905"/>
<dbReference type="RefSeq" id="WP_044352666.1">
    <property type="nucleotide sequence ID" value="NZ_AZAC01000078.1"/>
</dbReference>
<sequence length="437" mass="49057">MTEPQKAYLTLPVETGFLPVATGFVEQASLAFGLAKPQALALTLATEEVFAYLCGLGRKEQALEISCENRIYYVQVDLKFTARDFNMAAFNLTSKVRLDDQTGLDEMGLIIAARSVDRFRLSRFQDKGITLSLIKEKAYPQPKAGGKIALKNLDAYNIRLAEKEEIKFFSSLLAREYDSVFYPPAFGYPGKLADMVAGGEFQVSLALDRAGSVGGGMAWRWVEEKTVICFGPYVFGQKKPMPMAEELVNHCLGLLARTKAGGIMHRLPTPELPKEHFESLGNYSLQKPDGSFMEMEAFFRQLTEDPGEVIWAHPDLEGLLQKEYHRLFLPREVRLVSDQGENRPNESVLAADLSRGQGFATLYPVRDGKDVKENLTRHVALFKQQKIGHIFFEMDLGRSWQAGFYPALAELDFSPRFVMPHVGKGDILFFQRVLSES</sequence>
<reference evidence="1 2" key="1">
    <citation type="submission" date="2013-11" db="EMBL/GenBank/DDBJ databases">
        <title>Metagenomic analysis of a methanogenic consortium involved in long chain n-alkane degradation.</title>
        <authorList>
            <person name="Davidova I.A."/>
            <person name="Callaghan A.V."/>
            <person name="Wawrik B."/>
            <person name="Pruitt S."/>
            <person name="Marks C."/>
            <person name="Duncan K.E."/>
            <person name="Suflita J.M."/>
        </authorList>
    </citation>
    <scope>NUCLEOTIDE SEQUENCE [LARGE SCALE GENOMIC DNA]</scope>
    <source>
        <strain evidence="1 2">SPR</strain>
    </source>
</reference>
<gene>
    <name evidence="1" type="ORF">X474_26905</name>
</gene>
<keyword evidence="2" id="KW-1185">Reference proteome</keyword>
<accession>A0A0D2J5M5</accession>
<dbReference type="Proteomes" id="UP000032233">
    <property type="component" value="Unassembled WGS sequence"/>
</dbReference>
<dbReference type="AlphaFoldDB" id="A0A0D2J5M5"/>
<dbReference type="InParanoid" id="A0A0D2J5M5"/>
<evidence type="ECO:0000313" key="2">
    <source>
        <dbReference type="Proteomes" id="UP000032233"/>
    </source>
</evidence>
<protein>
    <submittedName>
        <fullName evidence="1">Uncharacterized protein</fullName>
    </submittedName>
</protein>